<evidence type="ECO:0000313" key="1">
    <source>
        <dbReference type="EMBL" id="NAY91329.1"/>
    </source>
</evidence>
<name>A0A964WX84_9FLAO</name>
<organism evidence="1 2">
    <name type="scientific">Flagellimonas ochracea</name>
    <dbReference type="NCBI Taxonomy" id="2696472"/>
    <lineage>
        <taxon>Bacteria</taxon>
        <taxon>Pseudomonadati</taxon>
        <taxon>Bacteroidota</taxon>
        <taxon>Flavobacteriia</taxon>
        <taxon>Flavobacteriales</taxon>
        <taxon>Flavobacteriaceae</taxon>
        <taxon>Flagellimonas</taxon>
    </lineage>
</organism>
<dbReference type="EMBL" id="JAAABI010000001">
    <property type="protein sequence ID" value="NAY91329.1"/>
    <property type="molecule type" value="Genomic_DNA"/>
</dbReference>
<keyword evidence="2" id="KW-1185">Reference proteome</keyword>
<protein>
    <submittedName>
        <fullName evidence="1">Flavin mononucleotide-binding protein</fullName>
    </submittedName>
</protein>
<dbReference type="InterPro" id="IPR024747">
    <property type="entry name" value="Pyridox_Oxase-rel"/>
</dbReference>
<dbReference type="Pfam" id="PF12900">
    <property type="entry name" value="Pyridox_ox_2"/>
    <property type="match status" value="1"/>
</dbReference>
<dbReference type="Gene3D" id="2.30.110.10">
    <property type="entry name" value="Electron Transport, Fmn-binding Protein, Chain A"/>
    <property type="match status" value="1"/>
</dbReference>
<gene>
    <name evidence="1" type="ORF">GTQ34_05300</name>
</gene>
<accession>A0A964WX84</accession>
<dbReference type="RefSeq" id="WP_166522697.1">
    <property type="nucleotide sequence ID" value="NZ_JAAABI010000001.1"/>
</dbReference>
<dbReference type="InterPro" id="IPR012349">
    <property type="entry name" value="Split_barrel_FMN-bd"/>
</dbReference>
<evidence type="ECO:0000313" key="2">
    <source>
        <dbReference type="Proteomes" id="UP000667650"/>
    </source>
</evidence>
<sequence>MIKELKPEECKGLLKNHYVGRLAYLAGKVPFVAPITYFYYSEDGNDSIISYSLEGHKIDAMRNHQNVSLQVDEIESINKWKSVLAHGAFEELHQIDAKRLLHKFAQGVKDLINRDPDKNVQFIQDFSSKLQAENDSPIVYRINIHEITGKQREG</sequence>
<proteinExistence type="predicted"/>
<reference evidence="1" key="1">
    <citation type="submission" date="2020-01" db="EMBL/GenBank/DDBJ databases">
        <title>Muricauda ochracea sp. nov., isolated from a tidal flat of Garorim bay in Korea.</title>
        <authorList>
            <person name="Kim D."/>
            <person name="Yoo Y."/>
            <person name="Kim J.-J."/>
        </authorList>
    </citation>
    <scope>NUCLEOTIDE SEQUENCE</scope>
    <source>
        <strain evidence="1">JGD-17</strain>
    </source>
</reference>
<comment type="caution">
    <text evidence="1">The sequence shown here is derived from an EMBL/GenBank/DDBJ whole genome shotgun (WGS) entry which is preliminary data.</text>
</comment>
<dbReference type="Proteomes" id="UP000667650">
    <property type="component" value="Unassembled WGS sequence"/>
</dbReference>
<dbReference type="AlphaFoldDB" id="A0A964WX84"/>
<dbReference type="SUPFAM" id="SSF50475">
    <property type="entry name" value="FMN-binding split barrel"/>
    <property type="match status" value="1"/>
</dbReference>